<dbReference type="GO" id="GO:0017136">
    <property type="term" value="F:histone deacetylase activity, NAD-dependent"/>
    <property type="evidence" value="ECO:0007669"/>
    <property type="project" value="TreeGrafter"/>
</dbReference>
<evidence type="ECO:0000256" key="3">
    <source>
        <dbReference type="ARBA" id="ARBA00023027"/>
    </source>
</evidence>
<dbReference type="PANTHER" id="PTHR11085">
    <property type="entry name" value="NAD-DEPENDENT PROTEIN DEACYLASE SIRTUIN-5, MITOCHONDRIAL-RELATED"/>
    <property type="match status" value="1"/>
</dbReference>
<accession>A0A7Y6TWV8</accession>
<keyword evidence="7" id="KW-1185">Reference proteome</keyword>
<keyword evidence="4" id="KW-0479">Metal-binding</keyword>
<sequence>MSADADRHAHADPLATVRGWVGSARRIVALTGAGISTDSGIPDFRGPQGVWTRNPAAEKQSTLQNYLADPAVRESAWQARLVHPAWSAEPNRGHRALVGLERQGRLHALITQNIDELHQRAGHAPERVIEVHGTIRRVVCWGCGERTPMLEVLERVRGGERDPACRRCGGILKSDTISFGQALVPEVIDRAMRVAAEADLLLAVGSTLQVFPVAGVVPVARNAGARVVIVNDQPTAMDELADAVIRGSIGDVLPRLCGTAA</sequence>
<evidence type="ECO:0000256" key="4">
    <source>
        <dbReference type="PROSITE-ProRule" id="PRU00236"/>
    </source>
</evidence>
<dbReference type="Gene3D" id="3.40.50.1220">
    <property type="entry name" value="TPP-binding domain"/>
    <property type="match status" value="1"/>
</dbReference>
<feature type="domain" description="Deacetylase sirtuin-type" evidence="5">
    <location>
        <begin position="7"/>
        <end position="261"/>
    </location>
</feature>
<evidence type="ECO:0000259" key="5">
    <source>
        <dbReference type="PROSITE" id="PS50305"/>
    </source>
</evidence>
<feature type="binding site" evidence="4">
    <location>
        <position position="168"/>
    </location>
    <ligand>
        <name>Zn(2+)</name>
        <dbReference type="ChEBI" id="CHEBI:29105"/>
    </ligand>
</feature>
<dbReference type="GO" id="GO:0070403">
    <property type="term" value="F:NAD+ binding"/>
    <property type="evidence" value="ECO:0007669"/>
    <property type="project" value="InterPro"/>
</dbReference>
<name>A0A7Y6TWV8_9BURK</name>
<evidence type="ECO:0000256" key="2">
    <source>
        <dbReference type="ARBA" id="ARBA00022679"/>
    </source>
</evidence>
<evidence type="ECO:0000313" key="6">
    <source>
        <dbReference type="EMBL" id="NUZ06422.1"/>
    </source>
</evidence>
<dbReference type="InterPro" id="IPR026591">
    <property type="entry name" value="Sirtuin_cat_small_dom_sf"/>
</dbReference>
<dbReference type="AlphaFoldDB" id="A0A7Y6TWV8"/>
<dbReference type="InterPro" id="IPR050134">
    <property type="entry name" value="NAD-dep_sirtuin_deacylases"/>
</dbReference>
<feature type="binding site" evidence="4">
    <location>
        <position position="140"/>
    </location>
    <ligand>
        <name>Zn(2+)</name>
        <dbReference type="ChEBI" id="CHEBI:29105"/>
    </ligand>
</feature>
<reference evidence="6 7" key="1">
    <citation type="submission" date="2020-06" db="EMBL/GenBank/DDBJ databases">
        <title>Schlegella sp. ID0723 isolated from air conditioner.</title>
        <authorList>
            <person name="Kim D.Y."/>
            <person name="Kim D.-U."/>
        </authorList>
    </citation>
    <scope>NUCLEOTIDE SEQUENCE [LARGE SCALE GENOMIC DNA]</scope>
    <source>
        <strain evidence="6 7">ID0723</strain>
    </source>
</reference>
<dbReference type="PANTHER" id="PTHR11085:SF4">
    <property type="entry name" value="NAD-DEPENDENT PROTEIN DEACYLASE"/>
    <property type="match status" value="1"/>
</dbReference>
<keyword evidence="3" id="KW-0520">NAD</keyword>
<dbReference type="Gene3D" id="3.30.1600.10">
    <property type="entry name" value="SIR2/SIRT2 'Small Domain"/>
    <property type="match status" value="1"/>
</dbReference>
<gene>
    <name evidence="6" type="ORF">HQN59_11690</name>
</gene>
<dbReference type="EMBL" id="JABWMJ010000005">
    <property type="protein sequence ID" value="NUZ06422.1"/>
    <property type="molecule type" value="Genomic_DNA"/>
</dbReference>
<feature type="binding site" evidence="4">
    <location>
        <position position="165"/>
    </location>
    <ligand>
        <name>Zn(2+)</name>
        <dbReference type="ChEBI" id="CHEBI:29105"/>
    </ligand>
</feature>
<dbReference type="InterPro" id="IPR003000">
    <property type="entry name" value="Sirtuin"/>
</dbReference>
<dbReference type="RefSeq" id="WP_176069281.1">
    <property type="nucleotide sequence ID" value="NZ_JABWMJ010000005.1"/>
</dbReference>
<dbReference type="Pfam" id="PF02146">
    <property type="entry name" value="SIR2"/>
    <property type="match status" value="1"/>
</dbReference>
<dbReference type="Proteomes" id="UP000529637">
    <property type="component" value="Unassembled WGS sequence"/>
</dbReference>
<dbReference type="PROSITE" id="PS50305">
    <property type="entry name" value="SIRTUIN"/>
    <property type="match status" value="1"/>
</dbReference>
<dbReference type="SUPFAM" id="SSF52467">
    <property type="entry name" value="DHS-like NAD/FAD-binding domain"/>
    <property type="match status" value="1"/>
</dbReference>
<keyword evidence="2" id="KW-0808">Transferase</keyword>
<dbReference type="EC" id="2.3.1.286" evidence="1"/>
<dbReference type="GO" id="GO:0046872">
    <property type="term" value="F:metal ion binding"/>
    <property type="evidence" value="ECO:0007669"/>
    <property type="project" value="UniProtKB-KW"/>
</dbReference>
<protein>
    <recommendedName>
        <fullName evidence="1">protein acetyllysine N-acetyltransferase</fullName>
        <ecNumber evidence="1">2.3.1.286</ecNumber>
    </recommendedName>
</protein>
<dbReference type="InterPro" id="IPR029035">
    <property type="entry name" value="DHS-like_NAD/FAD-binding_dom"/>
</dbReference>
<feature type="active site" description="Proton acceptor" evidence="4">
    <location>
        <position position="132"/>
    </location>
</feature>
<proteinExistence type="predicted"/>
<organism evidence="6 7">
    <name type="scientific">Piscinibacter koreensis</name>
    <dbReference type="NCBI Taxonomy" id="2742824"/>
    <lineage>
        <taxon>Bacteria</taxon>
        <taxon>Pseudomonadati</taxon>
        <taxon>Pseudomonadota</taxon>
        <taxon>Betaproteobacteria</taxon>
        <taxon>Burkholderiales</taxon>
        <taxon>Sphaerotilaceae</taxon>
        <taxon>Piscinibacter</taxon>
    </lineage>
</organism>
<comment type="caution">
    <text evidence="6">The sequence shown here is derived from an EMBL/GenBank/DDBJ whole genome shotgun (WGS) entry which is preliminary data.</text>
</comment>
<feature type="binding site" evidence="4">
    <location>
        <position position="143"/>
    </location>
    <ligand>
        <name>Zn(2+)</name>
        <dbReference type="ChEBI" id="CHEBI:29105"/>
    </ligand>
</feature>
<keyword evidence="4" id="KW-0862">Zinc</keyword>
<dbReference type="CDD" id="cd01407">
    <property type="entry name" value="SIR2-fam"/>
    <property type="match status" value="1"/>
</dbReference>
<dbReference type="InterPro" id="IPR026590">
    <property type="entry name" value="Ssirtuin_cat_dom"/>
</dbReference>
<evidence type="ECO:0000313" key="7">
    <source>
        <dbReference type="Proteomes" id="UP000529637"/>
    </source>
</evidence>
<evidence type="ECO:0000256" key="1">
    <source>
        <dbReference type="ARBA" id="ARBA00012928"/>
    </source>
</evidence>